<evidence type="ECO:0000313" key="3">
    <source>
        <dbReference type="EMBL" id="CCD24963.1"/>
    </source>
</evidence>
<gene>
    <name evidence="3" type="primary">NDAI0E01470</name>
    <name evidence="3" type="ordered locus">NDAI_0E01470</name>
</gene>
<proteinExistence type="predicted"/>
<dbReference type="Proteomes" id="UP000000689">
    <property type="component" value="Chromosome 5"/>
</dbReference>
<dbReference type="HOGENOM" id="CLU_963416_0_0_1"/>
<organism evidence="3 4">
    <name type="scientific">Naumovozyma dairenensis (strain ATCC 10597 / BCRC 20456 / CBS 421 / NBRC 0211 / NRRL Y-12639)</name>
    <name type="common">Saccharomyces dairenensis</name>
    <dbReference type="NCBI Taxonomy" id="1071378"/>
    <lineage>
        <taxon>Eukaryota</taxon>
        <taxon>Fungi</taxon>
        <taxon>Dikarya</taxon>
        <taxon>Ascomycota</taxon>
        <taxon>Saccharomycotina</taxon>
        <taxon>Saccharomycetes</taxon>
        <taxon>Saccharomycetales</taxon>
        <taxon>Saccharomycetaceae</taxon>
        <taxon>Naumovozyma</taxon>
    </lineage>
</organism>
<keyword evidence="1" id="KW-0472">Membrane</keyword>
<accession>G0WB43</accession>
<keyword evidence="1" id="KW-1133">Transmembrane helix</keyword>
<evidence type="ECO:0000256" key="1">
    <source>
        <dbReference type="SAM" id="Phobius"/>
    </source>
</evidence>
<feature type="chain" id="PRO_5003411162" evidence="2">
    <location>
        <begin position="19"/>
        <end position="289"/>
    </location>
</feature>
<dbReference type="EMBL" id="HE580271">
    <property type="protein sequence ID" value="CCD24963.1"/>
    <property type="molecule type" value="Genomic_DNA"/>
</dbReference>
<dbReference type="KEGG" id="ndi:NDAI_0E01470"/>
<feature type="transmembrane region" description="Helical" evidence="1">
    <location>
        <begin position="266"/>
        <end position="287"/>
    </location>
</feature>
<dbReference type="AlphaFoldDB" id="G0WB43"/>
<keyword evidence="2" id="KW-0732">Signal</keyword>
<protein>
    <submittedName>
        <fullName evidence="3">Uncharacterized protein</fullName>
    </submittedName>
</protein>
<keyword evidence="4" id="KW-1185">Reference proteome</keyword>
<sequence length="289" mass="33785">MLFFPFIIFLLSLKYINATYSITLTSDYDSSSIDYGTNDFFELEDFNETDKLITNDVVEEDFESVANILSPNQDGKEFSPKGVVVYEFKKSINELPMSEIGYNKTFDNEFKLKPLSIKEILPELDNIFSREVTSHKKFKLIKEILREIDEESNDLGKLSLEQGITLPSRKLVEQIKPTGVTFIPKEVLRKTLYQPTLSTPYSQRAESIFGITQAPFPIKRVNTVDLDKLIPKDFKINPRVYFRLKSLQYTYIMLQRSKRCWLLTRYFLKDIIFPVLLCVYAMLFQCLKF</sequence>
<evidence type="ECO:0000313" key="4">
    <source>
        <dbReference type="Proteomes" id="UP000000689"/>
    </source>
</evidence>
<feature type="signal peptide" evidence="2">
    <location>
        <begin position="1"/>
        <end position="18"/>
    </location>
</feature>
<evidence type="ECO:0000256" key="2">
    <source>
        <dbReference type="SAM" id="SignalP"/>
    </source>
</evidence>
<keyword evidence="1" id="KW-0812">Transmembrane</keyword>
<dbReference type="RefSeq" id="XP_003670206.1">
    <property type="nucleotide sequence ID" value="XM_003670158.1"/>
</dbReference>
<reference evidence="3 4" key="1">
    <citation type="journal article" date="2011" name="Proc. Natl. Acad. Sci. U.S.A.">
        <title>Evolutionary erosion of yeast sex chromosomes by mating-type switching accidents.</title>
        <authorList>
            <person name="Gordon J.L."/>
            <person name="Armisen D."/>
            <person name="Proux-Wera E."/>
            <person name="Oheigeartaigh S.S."/>
            <person name="Byrne K.P."/>
            <person name="Wolfe K.H."/>
        </authorList>
    </citation>
    <scope>NUCLEOTIDE SEQUENCE [LARGE SCALE GENOMIC DNA]</scope>
    <source>
        <strain evidence="4">ATCC 10597 / BCRC 20456 / CBS 421 / NBRC 0211 / NRRL Y-12639</strain>
    </source>
</reference>
<name>G0WB43_NAUDC</name>
<dbReference type="GeneID" id="11498853"/>